<comment type="caution">
    <text evidence="1">The sequence shown here is derived from an EMBL/GenBank/DDBJ whole genome shotgun (WGS) entry which is preliminary data.</text>
</comment>
<dbReference type="EMBL" id="BJVI01000012">
    <property type="protein sequence ID" value="GEL17767.1"/>
    <property type="molecule type" value="Genomic_DNA"/>
</dbReference>
<protein>
    <submittedName>
        <fullName evidence="1">Putative antitoxin VapB7</fullName>
    </submittedName>
</protein>
<name>A0A511CZ61_9PSEU</name>
<evidence type="ECO:0000313" key="1">
    <source>
        <dbReference type="EMBL" id="GEL17767.1"/>
    </source>
</evidence>
<dbReference type="Proteomes" id="UP000321328">
    <property type="component" value="Unassembled WGS sequence"/>
</dbReference>
<reference evidence="1 2" key="1">
    <citation type="submission" date="2019-07" db="EMBL/GenBank/DDBJ databases">
        <title>Whole genome shotgun sequence of Pseudonocardia asaccharolytica NBRC 16224.</title>
        <authorList>
            <person name="Hosoyama A."/>
            <person name="Uohara A."/>
            <person name="Ohji S."/>
            <person name="Ichikawa N."/>
        </authorList>
    </citation>
    <scope>NUCLEOTIDE SEQUENCE [LARGE SCALE GENOMIC DNA]</scope>
    <source>
        <strain evidence="1 2">NBRC 16224</strain>
    </source>
</reference>
<proteinExistence type="predicted"/>
<organism evidence="1 2">
    <name type="scientific">Pseudonocardia asaccharolytica DSM 44247 = NBRC 16224</name>
    <dbReference type="NCBI Taxonomy" id="1123024"/>
    <lineage>
        <taxon>Bacteria</taxon>
        <taxon>Bacillati</taxon>
        <taxon>Actinomycetota</taxon>
        <taxon>Actinomycetes</taxon>
        <taxon>Pseudonocardiales</taxon>
        <taxon>Pseudonocardiaceae</taxon>
        <taxon>Pseudonocardia</taxon>
    </lineage>
</organism>
<dbReference type="STRING" id="1123024.GCA_000423625_00070"/>
<accession>A0A511CZ61</accession>
<dbReference type="AlphaFoldDB" id="A0A511CZ61"/>
<sequence>MTRRLQILLDEDRYQRVAAAARARRTSVATVIREAIDRGLPADDDERGTALQRILSAEPAPVPDDPAELVAELHELRSRLR</sequence>
<gene>
    <name evidence="1" type="primary">vapB7</name>
    <name evidence="1" type="ORF">PA7_16040</name>
</gene>
<evidence type="ECO:0000313" key="2">
    <source>
        <dbReference type="Proteomes" id="UP000321328"/>
    </source>
</evidence>
<keyword evidence="2" id="KW-1185">Reference proteome</keyword>